<dbReference type="Gene3D" id="3.30.40.10">
    <property type="entry name" value="Zinc/RING finger domain, C3HC4 (zinc finger)"/>
    <property type="match status" value="1"/>
</dbReference>
<keyword evidence="5 8" id="KW-0863">Zinc-finger</keyword>
<feature type="region of interest" description="Disordered" evidence="9">
    <location>
        <begin position="98"/>
        <end position="135"/>
    </location>
</feature>
<evidence type="ECO:0000256" key="7">
    <source>
        <dbReference type="ARBA" id="ARBA00022833"/>
    </source>
</evidence>
<reference evidence="12" key="1">
    <citation type="journal article" date="2016" name="Nature">
        <title>The genome of the seagrass Zostera marina reveals angiosperm adaptation to the sea.</title>
        <authorList>
            <person name="Olsen J.L."/>
            <person name="Rouze P."/>
            <person name="Verhelst B."/>
            <person name="Lin Y.-C."/>
            <person name="Bayer T."/>
            <person name="Collen J."/>
            <person name="Dattolo E."/>
            <person name="De Paoli E."/>
            <person name="Dittami S."/>
            <person name="Maumus F."/>
            <person name="Michel G."/>
            <person name="Kersting A."/>
            <person name="Lauritano C."/>
            <person name="Lohaus R."/>
            <person name="Toepel M."/>
            <person name="Tonon T."/>
            <person name="Vanneste K."/>
            <person name="Amirebrahimi M."/>
            <person name="Brakel J."/>
            <person name="Bostroem C."/>
            <person name="Chovatia M."/>
            <person name="Grimwood J."/>
            <person name="Jenkins J.W."/>
            <person name="Jueterbock A."/>
            <person name="Mraz A."/>
            <person name="Stam W.T."/>
            <person name="Tice H."/>
            <person name="Bornberg-Bauer E."/>
            <person name="Green P.J."/>
            <person name="Pearson G.A."/>
            <person name="Procaccini G."/>
            <person name="Duarte C.M."/>
            <person name="Schmutz J."/>
            <person name="Reusch T.B.H."/>
            <person name="Van de Peer Y."/>
        </authorList>
    </citation>
    <scope>NUCLEOTIDE SEQUENCE [LARGE SCALE GENOMIC DNA]</scope>
    <source>
        <strain evidence="12">cv. Finnish</strain>
    </source>
</reference>
<evidence type="ECO:0000313" key="11">
    <source>
        <dbReference type="EMBL" id="KMZ75630.1"/>
    </source>
</evidence>
<dbReference type="SUPFAM" id="SSF57850">
    <property type="entry name" value="RING/U-box"/>
    <property type="match status" value="1"/>
</dbReference>
<evidence type="ECO:0000256" key="2">
    <source>
        <dbReference type="ARBA" id="ARBA00012483"/>
    </source>
</evidence>
<keyword evidence="4" id="KW-0479">Metal-binding</keyword>
<accession>A0A0K9Q5B4</accession>
<evidence type="ECO:0000256" key="9">
    <source>
        <dbReference type="SAM" id="MobiDB-lite"/>
    </source>
</evidence>
<evidence type="ECO:0000256" key="3">
    <source>
        <dbReference type="ARBA" id="ARBA00022679"/>
    </source>
</evidence>
<evidence type="ECO:0000256" key="1">
    <source>
        <dbReference type="ARBA" id="ARBA00000900"/>
    </source>
</evidence>
<evidence type="ECO:0000256" key="4">
    <source>
        <dbReference type="ARBA" id="ARBA00022723"/>
    </source>
</evidence>
<comment type="catalytic activity">
    <reaction evidence="1">
        <text>S-ubiquitinyl-[E2 ubiquitin-conjugating enzyme]-L-cysteine + [acceptor protein]-L-lysine = [E2 ubiquitin-conjugating enzyme]-L-cysteine + N(6)-ubiquitinyl-[acceptor protein]-L-lysine.</text>
        <dbReference type="EC" id="2.3.2.27"/>
    </reaction>
</comment>
<dbReference type="STRING" id="29655.A0A0K9Q5B4"/>
<protein>
    <recommendedName>
        <fullName evidence="2">RING-type E3 ubiquitin transferase</fullName>
        <ecNumber evidence="2">2.3.2.27</ecNumber>
    </recommendedName>
</protein>
<keyword evidence="6" id="KW-0833">Ubl conjugation pathway</keyword>
<dbReference type="PROSITE" id="PS50089">
    <property type="entry name" value="ZF_RING_2"/>
    <property type="match status" value="1"/>
</dbReference>
<evidence type="ECO:0000313" key="12">
    <source>
        <dbReference type="Proteomes" id="UP000036987"/>
    </source>
</evidence>
<keyword evidence="12" id="KW-1185">Reference proteome</keyword>
<dbReference type="AlphaFoldDB" id="A0A0K9Q5B4"/>
<dbReference type="Pfam" id="PF13639">
    <property type="entry name" value="zf-RING_2"/>
    <property type="match status" value="1"/>
</dbReference>
<name>A0A0K9Q5B4_ZOSMR</name>
<comment type="caution">
    <text evidence="11">The sequence shown here is derived from an EMBL/GenBank/DDBJ whole genome shotgun (WGS) entry which is preliminary data.</text>
</comment>
<feature type="domain" description="RING-type" evidence="10">
    <location>
        <begin position="313"/>
        <end position="354"/>
    </location>
</feature>
<dbReference type="InterPro" id="IPR013083">
    <property type="entry name" value="Znf_RING/FYVE/PHD"/>
</dbReference>
<keyword evidence="3" id="KW-0808">Transferase</keyword>
<evidence type="ECO:0000256" key="8">
    <source>
        <dbReference type="PROSITE-ProRule" id="PRU00175"/>
    </source>
</evidence>
<sequence length="360" mass="40850">MEGEDYSREETVTGEKPISDHRRRLKKLLLLLPKKGNSQKVPELDRDRLLIDPPTDLVSKKKGFAAAAFRGLGCTTSSAQVYAPSTTASVAAAAVRSSADWQGKKSRSRRRKSVVKKNERERERKRRNQTSGDMWCAPGMGFSVGDASIDCVAPSFQLHRSQSRGRVAAAAVDSERMLQREDLYPERRNVGSEEHFSSLFESTLSPLEAPLFGSDLIFPRHIHRARRIHRSHGGVDEIMMFQTRMMLGEMDMHDRYRDWRLDVDSMTYEDLLELGDRIGYVNTGLEEEDIVCCLRKMKQSPIQCSSSELEKKCSICQEDCEVKDEVGRLDCGHSYHICCIKQWLLRKNACPVCKATVTKS</sequence>
<dbReference type="PANTHER" id="PTHR22937:SF122">
    <property type="entry name" value="RING-TYPE E3 UBIQUITIN TRANSFERASE"/>
    <property type="match status" value="1"/>
</dbReference>
<dbReference type="InterPro" id="IPR001841">
    <property type="entry name" value="Znf_RING"/>
</dbReference>
<dbReference type="PANTHER" id="PTHR22937">
    <property type="entry name" value="E3 UBIQUITIN-PROTEIN LIGASE RNF165"/>
    <property type="match status" value="1"/>
</dbReference>
<gene>
    <name evidence="11" type="ORF">ZOSMA_112G00460</name>
</gene>
<evidence type="ECO:0000259" key="10">
    <source>
        <dbReference type="PROSITE" id="PS50089"/>
    </source>
</evidence>
<dbReference type="InterPro" id="IPR045191">
    <property type="entry name" value="MBR1/2-like"/>
</dbReference>
<dbReference type="SMART" id="SM00184">
    <property type="entry name" value="RING"/>
    <property type="match status" value="1"/>
</dbReference>
<keyword evidence="7" id="KW-0862">Zinc</keyword>
<dbReference type="EMBL" id="LFYR01000145">
    <property type="protein sequence ID" value="KMZ75630.1"/>
    <property type="molecule type" value="Genomic_DNA"/>
</dbReference>
<proteinExistence type="predicted"/>
<organism evidence="11 12">
    <name type="scientific">Zostera marina</name>
    <name type="common">Eelgrass</name>
    <dbReference type="NCBI Taxonomy" id="29655"/>
    <lineage>
        <taxon>Eukaryota</taxon>
        <taxon>Viridiplantae</taxon>
        <taxon>Streptophyta</taxon>
        <taxon>Embryophyta</taxon>
        <taxon>Tracheophyta</taxon>
        <taxon>Spermatophyta</taxon>
        <taxon>Magnoliopsida</taxon>
        <taxon>Liliopsida</taxon>
        <taxon>Zosteraceae</taxon>
        <taxon>Zostera</taxon>
    </lineage>
</organism>
<dbReference type="Proteomes" id="UP000036987">
    <property type="component" value="Unassembled WGS sequence"/>
</dbReference>
<dbReference type="GO" id="GO:0061630">
    <property type="term" value="F:ubiquitin protein ligase activity"/>
    <property type="evidence" value="ECO:0000318"/>
    <property type="project" value="GO_Central"/>
</dbReference>
<dbReference type="OMA" id="WDDTSKH"/>
<dbReference type="GO" id="GO:0008270">
    <property type="term" value="F:zinc ion binding"/>
    <property type="evidence" value="ECO:0007669"/>
    <property type="project" value="UniProtKB-KW"/>
</dbReference>
<feature type="compositionally biased region" description="Basic residues" evidence="9">
    <location>
        <begin position="104"/>
        <end position="115"/>
    </location>
</feature>
<evidence type="ECO:0000256" key="5">
    <source>
        <dbReference type="ARBA" id="ARBA00022771"/>
    </source>
</evidence>
<dbReference type="EC" id="2.3.2.27" evidence="2"/>
<evidence type="ECO:0000256" key="6">
    <source>
        <dbReference type="ARBA" id="ARBA00022786"/>
    </source>
</evidence>
<dbReference type="OrthoDB" id="8062037at2759"/>